<reference evidence="1" key="1">
    <citation type="submission" date="2020-03" db="EMBL/GenBank/DDBJ databases">
        <title>The deep terrestrial virosphere.</title>
        <authorList>
            <person name="Holmfeldt K."/>
            <person name="Nilsson E."/>
            <person name="Simone D."/>
            <person name="Lopez-Fernandez M."/>
            <person name="Wu X."/>
            <person name="de Brujin I."/>
            <person name="Lundin D."/>
            <person name="Andersson A."/>
            <person name="Bertilsson S."/>
            <person name="Dopson M."/>
        </authorList>
    </citation>
    <scope>NUCLEOTIDE SEQUENCE</scope>
    <source>
        <strain evidence="1">MM415B02293</strain>
    </source>
</reference>
<name>A0A6M3KSG9_9ZZZZ</name>
<sequence length="179" mass="20691">MNRLKDTRCYLSGAIENDSTPTTWRGLVKHSLSDLKICWLDPTCKPTTKAIETPETFKLLKQLRAMGDYDGVEKIMHPIRCVDLRMTDIADFLIVRIDPEVPTFGTHEEIANANRQKKPILVTIEGGKKKTPFWILGMIPHQMVFDNLSEIFAYLRAISSGYDVHPMDRWCFFDWSKTR</sequence>
<evidence type="ECO:0000313" key="1">
    <source>
        <dbReference type="EMBL" id="QJA85006.1"/>
    </source>
</evidence>
<proteinExistence type="predicted"/>
<dbReference type="AlphaFoldDB" id="A0A6M3KSG9"/>
<dbReference type="EMBL" id="MT142548">
    <property type="protein sequence ID" value="QJA85006.1"/>
    <property type="molecule type" value="Genomic_DNA"/>
</dbReference>
<protein>
    <submittedName>
        <fullName evidence="1">Uncharacterized protein</fullName>
    </submittedName>
</protein>
<organism evidence="1">
    <name type="scientific">viral metagenome</name>
    <dbReference type="NCBI Taxonomy" id="1070528"/>
    <lineage>
        <taxon>unclassified sequences</taxon>
        <taxon>metagenomes</taxon>
        <taxon>organismal metagenomes</taxon>
    </lineage>
</organism>
<gene>
    <name evidence="1" type="ORF">MM415B02293_0002</name>
</gene>
<accession>A0A6M3KSG9</accession>